<reference evidence="1 2" key="1">
    <citation type="submission" date="2021-03" db="EMBL/GenBank/DDBJ databases">
        <title>Draft genome sequence of Janthinobacterium sp. strain PLB02 isolated from infected primmorphs (Lubomirskia baicalensis).</title>
        <authorList>
            <person name="Chernogor L.I."/>
            <person name="Belikov S.I."/>
            <person name="Petrushin I.S."/>
        </authorList>
    </citation>
    <scope>NUCLEOTIDE SEQUENCE [LARGE SCALE GENOMIC DNA]</scope>
    <source>
        <strain evidence="1 2">PLB02</strain>
    </source>
</reference>
<evidence type="ECO:0000313" key="1">
    <source>
        <dbReference type="EMBL" id="QSX98416.1"/>
    </source>
</evidence>
<dbReference type="Gene3D" id="1.25.40.10">
    <property type="entry name" value="Tetratricopeptide repeat domain"/>
    <property type="match status" value="1"/>
</dbReference>
<dbReference type="AlphaFoldDB" id="A0AAJ4MW93"/>
<organism evidence="1 2">
    <name type="scientific">Janthinobacterium lividum</name>
    <dbReference type="NCBI Taxonomy" id="29581"/>
    <lineage>
        <taxon>Bacteria</taxon>
        <taxon>Pseudomonadati</taxon>
        <taxon>Pseudomonadota</taxon>
        <taxon>Betaproteobacteria</taxon>
        <taxon>Burkholderiales</taxon>
        <taxon>Oxalobacteraceae</taxon>
        <taxon>Janthinobacterium</taxon>
    </lineage>
</organism>
<proteinExistence type="predicted"/>
<dbReference type="InterPro" id="IPR019734">
    <property type="entry name" value="TPR_rpt"/>
</dbReference>
<dbReference type="SMART" id="SM00028">
    <property type="entry name" value="TPR"/>
    <property type="match status" value="2"/>
</dbReference>
<name>A0AAJ4MW93_9BURK</name>
<protein>
    <submittedName>
        <fullName evidence="1">Tetratricopeptide repeat protein</fullName>
    </submittedName>
</protein>
<dbReference type="SUPFAM" id="SSF48452">
    <property type="entry name" value="TPR-like"/>
    <property type="match status" value="1"/>
</dbReference>
<dbReference type="Pfam" id="PF13414">
    <property type="entry name" value="TPR_11"/>
    <property type="match status" value="1"/>
</dbReference>
<gene>
    <name evidence="1" type="ORF">J3P46_11295</name>
</gene>
<dbReference type="InterPro" id="IPR011990">
    <property type="entry name" value="TPR-like_helical_dom_sf"/>
</dbReference>
<dbReference type="EMBL" id="CP071520">
    <property type="protein sequence ID" value="QSX98416.1"/>
    <property type="molecule type" value="Genomic_DNA"/>
</dbReference>
<dbReference type="Proteomes" id="UP000662821">
    <property type="component" value="Chromosome"/>
</dbReference>
<accession>A0AAJ4MW93</accession>
<dbReference type="RefSeq" id="WP_151094201.1">
    <property type="nucleotide sequence ID" value="NZ_CP071520.1"/>
</dbReference>
<sequence>MDAIAASRAHIQLAEGDAGQWEAHMAAAEAVLRSALQAARQDTALITCLGAVLCDQGKYRDAVNVLETALKLGSTDSHTHYNLGVALAGLAKPRKAMAQFGKAQSLAASSLTWTAYFDPQAQ</sequence>
<evidence type="ECO:0000313" key="2">
    <source>
        <dbReference type="Proteomes" id="UP000662821"/>
    </source>
</evidence>